<reference evidence="1 2" key="1">
    <citation type="submission" date="2019-06" db="EMBL/GenBank/DDBJ databases">
        <title>Flavobacterium sp. MaA-Y11 from geoumgang.</title>
        <authorList>
            <person name="Jeong S."/>
        </authorList>
    </citation>
    <scope>NUCLEOTIDE SEQUENCE [LARGE SCALE GENOMIC DNA]</scope>
    <source>
        <strain evidence="1 2">MaA-Y11</strain>
    </source>
</reference>
<dbReference type="RefSeq" id="WP_139998130.1">
    <property type="nucleotide sequence ID" value="NZ_VFJE01000048.1"/>
</dbReference>
<dbReference type="Proteomes" id="UP000319175">
    <property type="component" value="Unassembled WGS sequence"/>
</dbReference>
<evidence type="ECO:0000313" key="2">
    <source>
        <dbReference type="Proteomes" id="UP000319175"/>
    </source>
</evidence>
<protein>
    <recommendedName>
        <fullName evidence="3">Lipoprotein</fullName>
    </recommendedName>
</protein>
<proteinExistence type="predicted"/>
<comment type="caution">
    <text evidence="1">The sequence shown here is derived from an EMBL/GenBank/DDBJ whole genome shotgun (WGS) entry which is preliminary data.</text>
</comment>
<evidence type="ECO:0000313" key="1">
    <source>
        <dbReference type="EMBL" id="TPD73400.1"/>
    </source>
</evidence>
<dbReference type="OrthoDB" id="1151143at2"/>
<keyword evidence="2" id="KW-1185">Reference proteome</keyword>
<dbReference type="AlphaFoldDB" id="A0A501QKQ5"/>
<dbReference type="EMBL" id="VFJE01000048">
    <property type="protein sequence ID" value="TPD73400.1"/>
    <property type="molecule type" value="Genomic_DNA"/>
</dbReference>
<gene>
    <name evidence="1" type="ORF">FJA49_01550</name>
</gene>
<organism evidence="1 2">
    <name type="scientific">Flavobacterium microcysteis</name>
    <dbReference type="NCBI Taxonomy" id="2596891"/>
    <lineage>
        <taxon>Bacteria</taxon>
        <taxon>Pseudomonadati</taxon>
        <taxon>Bacteroidota</taxon>
        <taxon>Flavobacteriia</taxon>
        <taxon>Flavobacteriales</taxon>
        <taxon>Flavobacteriaceae</taxon>
        <taxon>Flavobacterium</taxon>
    </lineage>
</organism>
<evidence type="ECO:0008006" key="3">
    <source>
        <dbReference type="Google" id="ProtNLM"/>
    </source>
</evidence>
<name>A0A501QKQ5_9FLAO</name>
<sequence>MKKIVYGILAICLVTIGCQHEENTLENLQNKKIPLDSFFEKVIAENVSTKKVDNAFYIDYLWDKENKTIEIINITEKELDFFPISERPLNKENPADSGLIAPGKKYKVTCTKGGKDIWTKECDGKFSCGSLIYDCLEDSGCSTICKNSMIYMPENNEFILMEI</sequence>
<accession>A0A501QKQ5</accession>
<dbReference type="PROSITE" id="PS51257">
    <property type="entry name" value="PROKAR_LIPOPROTEIN"/>
    <property type="match status" value="1"/>
</dbReference>